<dbReference type="InterPro" id="IPR013762">
    <property type="entry name" value="Integrase-like_cat_sf"/>
</dbReference>
<dbReference type="AlphaFoldDB" id="A7GZU1"/>
<dbReference type="PANTHER" id="PTHR30349">
    <property type="entry name" value="PHAGE INTEGRASE-RELATED"/>
    <property type="match status" value="1"/>
</dbReference>
<evidence type="ECO:0000259" key="5">
    <source>
        <dbReference type="PROSITE" id="PS51898"/>
    </source>
</evidence>
<dbReference type="Pfam" id="PF00589">
    <property type="entry name" value="Phage_integrase"/>
    <property type="match status" value="1"/>
</dbReference>
<dbReference type="Gene3D" id="1.10.150.130">
    <property type="match status" value="1"/>
</dbReference>
<evidence type="ECO:0000256" key="3">
    <source>
        <dbReference type="ARBA" id="ARBA00023172"/>
    </source>
</evidence>
<dbReference type="CDD" id="cd01191">
    <property type="entry name" value="INT_C_like_2"/>
    <property type="match status" value="1"/>
</dbReference>
<evidence type="ECO:0000259" key="6">
    <source>
        <dbReference type="PROSITE" id="PS51900"/>
    </source>
</evidence>
<keyword evidence="1" id="KW-0229">DNA integration</keyword>
<proteinExistence type="predicted"/>
<feature type="domain" description="Tyr recombinase" evidence="5">
    <location>
        <begin position="88"/>
        <end position="262"/>
    </location>
</feature>
<feature type="domain" description="Core-binding (CB)" evidence="6">
    <location>
        <begin position="1"/>
        <end position="72"/>
    </location>
</feature>
<dbReference type="PROSITE" id="PS51898">
    <property type="entry name" value="TYR_RECOMBINASE"/>
    <property type="match status" value="1"/>
</dbReference>
<reference evidence="7" key="1">
    <citation type="submission" date="2016-07" db="EMBL/GenBank/DDBJ databases">
        <title>Comparative genomics of the Campylobacter concisus group.</title>
        <authorList>
            <person name="Miller W.G."/>
            <person name="Yee E."/>
            <person name="Chapman M.H."/>
            <person name="Huynh S."/>
            <person name="Bono J.L."/>
            <person name="On S.L.W."/>
            <person name="StLeger J."/>
            <person name="Foster G."/>
            <person name="Parker C.T."/>
        </authorList>
    </citation>
    <scope>NUCLEOTIDE SEQUENCE</scope>
    <source>
        <strain evidence="7">525.92</strain>
    </source>
</reference>
<dbReference type="PANTHER" id="PTHR30349:SF89">
    <property type="entry name" value="INTEGRASE_RECOMBINASE"/>
    <property type="match status" value="1"/>
</dbReference>
<dbReference type="InterPro" id="IPR011010">
    <property type="entry name" value="DNA_brk_join_enz"/>
</dbReference>
<dbReference type="HOGENOM" id="CLU_027562_9_2_7"/>
<dbReference type="PROSITE" id="PS51900">
    <property type="entry name" value="CB"/>
    <property type="match status" value="1"/>
</dbReference>
<dbReference type="InterPro" id="IPR050090">
    <property type="entry name" value="Tyrosine_recombinase_XerCD"/>
</dbReference>
<protein>
    <submittedName>
        <fullName evidence="7">Site-specific recombinase, phage integrase family</fullName>
    </submittedName>
</protein>
<keyword evidence="3" id="KW-0233">DNA recombination</keyword>
<keyword evidence="8" id="KW-1185">Reference proteome</keyword>
<accession>A7GZU1</accession>
<dbReference type="InterPro" id="IPR044068">
    <property type="entry name" value="CB"/>
</dbReference>
<dbReference type="SUPFAM" id="SSF56349">
    <property type="entry name" value="DNA breaking-rejoining enzymes"/>
    <property type="match status" value="1"/>
</dbReference>
<organism evidence="7 8">
    <name type="scientific">Campylobacter curvus (strain 525.92)</name>
    <dbReference type="NCBI Taxonomy" id="360105"/>
    <lineage>
        <taxon>Bacteria</taxon>
        <taxon>Pseudomonadati</taxon>
        <taxon>Campylobacterota</taxon>
        <taxon>Epsilonproteobacteria</taxon>
        <taxon>Campylobacterales</taxon>
        <taxon>Campylobacteraceae</taxon>
        <taxon>Campylobacter</taxon>
    </lineage>
</organism>
<name>A7GZU1_CAMC5</name>
<dbReference type="EMBL" id="CP000767">
    <property type="protein sequence ID" value="EAT99443.1"/>
    <property type="molecule type" value="Genomic_DNA"/>
</dbReference>
<gene>
    <name evidence="7" type="ORF">CCV52592_0372</name>
</gene>
<dbReference type="InterPro" id="IPR004107">
    <property type="entry name" value="Integrase_SAM-like_N"/>
</dbReference>
<dbReference type="GO" id="GO:0003677">
    <property type="term" value="F:DNA binding"/>
    <property type="evidence" value="ECO:0007669"/>
    <property type="project" value="UniProtKB-UniRule"/>
</dbReference>
<dbReference type="Proteomes" id="UP000006380">
    <property type="component" value="Chromosome"/>
</dbReference>
<sequence length="267" mass="31193">MMTQFKTYLTNKNLSQNTIFAYLFALKQFLDRYDDVSRQNLQAYKLYLIENNSPKTVNLRLRAINCYLQSIKKPKLQLSFVKVQQKSFLQNVISKADYEYFKACLLKDGHKKWYFVVRFLAATGVRVSELVKFKAEHVVLGYFDIYSKGAKMRRIYIPKSLQASAKKWLDEIGIKSGFIFLNRFSKPITPRGIASELKKFARIYGLDQSVIYPHSFRHLFAKNFLASCNDIAFLADLMGHTSIQTTRIYLRRTAAEQRDLIDSVIDW</sequence>
<dbReference type="InterPro" id="IPR010998">
    <property type="entry name" value="Integrase_recombinase_N"/>
</dbReference>
<evidence type="ECO:0000256" key="4">
    <source>
        <dbReference type="PROSITE-ProRule" id="PRU01248"/>
    </source>
</evidence>
<dbReference type="GO" id="GO:0006310">
    <property type="term" value="P:DNA recombination"/>
    <property type="evidence" value="ECO:0007669"/>
    <property type="project" value="UniProtKB-KW"/>
</dbReference>
<dbReference type="Gene3D" id="1.10.443.10">
    <property type="entry name" value="Intergrase catalytic core"/>
    <property type="match status" value="1"/>
</dbReference>
<keyword evidence="2 4" id="KW-0238">DNA-binding</keyword>
<evidence type="ECO:0000313" key="7">
    <source>
        <dbReference type="EMBL" id="EAT99443.1"/>
    </source>
</evidence>
<evidence type="ECO:0000313" key="8">
    <source>
        <dbReference type="Proteomes" id="UP000006380"/>
    </source>
</evidence>
<evidence type="ECO:0000256" key="1">
    <source>
        <dbReference type="ARBA" id="ARBA00022908"/>
    </source>
</evidence>
<dbReference type="KEGG" id="ccv:CCV52592_0372"/>
<evidence type="ECO:0000256" key="2">
    <source>
        <dbReference type="ARBA" id="ARBA00023125"/>
    </source>
</evidence>
<dbReference type="STRING" id="360105.CCV52592_0372"/>
<dbReference type="Pfam" id="PF13495">
    <property type="entry name" value="Phage_int_SAM_4"/>
    <property type="match status" value="1"/>
</dbReference>
<dbReference type="InterPro" id="IPR002104">
    <property type="entry name" value="Integrase_catalytic"/>
</dbReference>
<dbReference type="OrthoDB" id="283809at2"/>
<dbReference type="GO" id="GO:0015074">
    <property type="term" value="P:DNA integration"/>
    <property type="evidence" value="ECO:0007669"/>
    <property type="project" value="UniProtKB-KW"/>
</dbReference>